<name>A0ABT2XEV4_9GAMM</name>
<sequence>MSPLLFWGSYGLFRDRGRAGGAMACFRFLIAPVFALLATLLLPGTAVAANTILDQGQAYAACMASLAKAVGPGSSNERCRHEPGPQYQGVYDYEGSTYLWGVPYPYSGLCSSRVDGQAGMINGTLYSSGVCDNGCKVQPNLDPGIDFSLRENSNPNAISIRSGTWKANGEVCSVDSTPPKPEKKDDYCHQTGNYSVCKSKDRTCISTASGFRTCASDTANQQGHTATNNPRTEAASISAPNTPPNAPSNRPGENWQPSGNTTNITNNNTGSTTNTSTYNNQGTPNGNQPTPGDGSGPGAGGSNGNGEKGEDSGNSASGGGDCKTPPTTSGDPILGMIASQTWATRCATEKANSAKVTGDVGNCEAPFSVEGDSIQANQLRAQRAQLCSGKPGSGEGSGGNPHEGAEDVDGPGKWSWKFDEKLIDKTGFGGGSCPQLGTLDFGRFGTVSLDGQTWWCPLISALRTVMLLLGMFISFRIVFGDS</sequence>
<gene>
    <name evidence="3" type="ORF">KYJ44_04670</name>
</gene>
<organism evidence="3 4">
    <name type="scientific">Stenotrophomonas riyadhensis</name>
    <dbReference type="NCBI Taxonomy" id="2859893"/>
    <lineage>
        <taxon>Bacteria</taxon>
        <taxon>Pseudomonadati</taxon>
        <taxon>Pseudomonadota</taxon>
        <taxon>Gammaproteobacteria</taxon>
        <taxon>Lysobacterales</taxon>
        <taxon>Lysobacteraceae</taxon>
        <taxon>Stenotrophomonas</taxon>
    </lineage>
</organism>
<dbReference type="Proteomes" id="UP001208054">
    <property type="component" value="Unassembled WGS sequence"/>
</dbReference>
<evidence type="ECO:0008006" key="5">
    <source>
        <dbReference type="Google" id="ProtNLM"/>
    </source>
</evidence>
<protein>
    <recommendedName>
        <fullName evidence="5">Attachment protein</fullName>
    </recommendedName>
</protein>
<keyword evidence="2" id="KW-0812">Transmembrane</keyword>
<feature type="compositionally biased region" description="Gly residues" evidence="1">
    <location>
        <begin position="293"/>
        <end position="306"/>
    </location>
</feature>
<evidence type="ECO:0000256" key="1">
    <source>
        <dbReference type="SAM" id="MobiDB-lite"/>
    </source>
</evidence>
<feature type="compositionally biased region" description="Gly residues" evidence="1">
    <location>
        <begin position="391"/>
        <end position="401"/>
    </location>
</feature>
<feature type="region of interest" description="Disordered" evidence="1">
    <location>
        <begin position="387"/>
        <end position="410"/>
    </location>
</feature>
<proteinExistence type="predicted"/>
<feature type="compositionally biased region" description="Low complexity" evidence="1">
    <location>
        <begin position="258"/>
        <end position="283"/>
    </location>
</feature>
<dbReference type="RefSeq" id="WP_263468999.1">
    <property type="nucleotide sequence ID" value="NZ_JAHWBK010000003.1"/>
</dbReference>
<dbReference type="EMBL" id="JAHWBK010000003">
    <property type="protein sequence ID" value="MCV0323603.1"/>
    <property type="molecule type" value="Genomic_DNA"/>
</dbReference>
<evidence type="ECO:0000313" key="4">
    <source>
        <dbReference type="Proteomes" id="UP001208054"/>
    </source>
</evidence>
<comment type="caution">
    <text evidence="3">The sequence shown here is derived from an EMBL/GenBank/DDBJ whole genome shotgun (WGS) entry which is preliminary data.</text>
</comment>
<reference evidence="3 4" key="1">
    <citation type="submission" date="2021-07" db="EMBL/GenBank/DDBJ databases">
        <title>Clinical implication of Pseudomonas aeruginosa: further insight on the antimicrobial resistance.</title>
        <authorList>
            <person name="Macori G."/>
            <person name="Fanning S."/>
            <person name="Alqahtani A."/>
        </authorList>
    </citation>
    <scope>NUCLEOTIDE SEQUENCE [LARGE SCALE GENOMIC DNA]</scope>
    <source>
        <strain evidence="3 4">CFS3442</strain>
    </source>
</reference>
<feature type="transmembrane region" description="Helical" evidence="2">
    <location>
        <begin position="458"/>
        <end position="479"/>
    </location>
</feature>
<keyword evidence="2" id="KW-0472">Membrane</keyword>
<keyword evidence="2" id="KW-1133">Transmembrane helix</keyword>
<evidence type="ECO:0000313" key="3">
    <source>
        <dbReference type="EMBL" id="MCV0323603.1"/>
    </source>
</evidence>
<accession>A0ABT2XEV4</accession>
<feature type="compositionally biased region" description="Polar residues" evidence="1">
    <location>
        <begin position="219"/>
        <end position="231"/>
    </location>
</feature>
<keyword evidence="4" id="KW-1185">Reference proteome</keyword>
<feature type="region of interest" description="Disordered" evidence="1">
    <location>
        <begin position="219"/>
        <end position="334"/>
    </location>
</feature>
<evidence type="ECO:0000256" key="2">
    <source>
        <dbReference type="SAM" id="Phobius"/>
    </source>
</evidence>